<comment type="caution">
    <text evidence="7">The sequence shown here is derived from an EMBL/GenBank/DDBJ whole genome shotgun (WGS) entry which is preliminary data.</text>
</comment>
<dbReference type="Gene3D" id="1.10.4160.10">
    <property type="entry name" value="Hydantoin permease"/>
    <property type="match status" value="1"/>
</dbReference>
<feature type="transmembrane region" description="Helical" evidence="6">
    <location>
        <begin position="209"/>
        <end position="229"/>
    </location>
</feature>
<feature type="transmembrane region" description="Helical" evidence="6">
    <location>
        <begin position="136"/>
        <end position="161"/>
    </location>
</feature>
<comment type="similarity">
    <text evidence="2">Belongs to the purine-cytosine permease (2.A.39) family.</text>
</comment>
<proteinExistence type="inferred from homology"/>
<feature type="transmembrane region" description="Helical" evidence="6">
    <location>
        <begin position="38"/>
        <end position="59"/>
    </location>
</feature>
<feature type="transmembrane region" description="Helical" evidence="6">
    <location>
        <begin position="319"/>
        <end position="336"/>
    </location>
</feature>
<dbReference type="PANTHER" id="PTHR30569:SF0">
    <property type="entry name" value="CYTOSINE PERMEASE"/>
    <property type="match status" value="1"/>
</dbReference>
<accession>A0ABS2FKN2</accession>
<sequence>MWEVGKVASKKQTNATTNDYEFCAVPEDKRKSYASLTIVWTGYVFVVTSMMAGGGLAAGLKFSNILLVCVLGNVFLGIIATLVSIISSKNGLSFALLTKYSFGINGSRIASFFVPLVNLGWYIIQAATYGHFIALIFNFGSIGEGICMILSAILMGIFAFAGIKAISVLGYVSIPAIVFLSLATSARAINISGGLSSIFAYTPSTVMTISTGVTAIIGTWILSSATCIADIMRYAKNTKEAILSALTGLLLGNSLMIICGALAAIAVNNSDLPAVLLSMGLLIPSIILMTTNIFTTNAANLYSNSLNLSNSFNMDRKKMIIILLIVAALATLTKPYEISVFFTFLETLGNVIPPLAGIIIADYFILNKGRYESLESVKFEKWNIYAFLTWAISLILSFIIPVGLPALTSLISSIIIFPILSIIFKNKKIKGGSSYEEV</sequence>
<feature type="transmembrane region" description="Helical" evidence="6">
    <location>
        <begin position="382"/>
        <end position="400"/>
    </location>
</feature>
<organism evidence="7 8">
    <name type="scientific">Clostridium saudiense</name>
    <dbReference type="NCBI Taxonomy" id="1414720"/>
    <lineage>
        <taxon>Bacteria</taxon>
        <taxon>Bacillati</taxon>
        <taxon>Bacillota</taxon>
        <taxon>Clostridia</taxon>
        <taxon>Eubacteriales</taxon>
        <taxon>Clostridiaceae</taxon>
        <taxon>Clostridium</taxon>
    </lineage>
</organism>
<evidence type="ECO:0000256" key="6">
    <source>
        <dbReference type="SAM" id="Phobius"/>
    </source>
</evidence>
<evidence type="ECO:0000313" key="7">
    <source>
        <dbReference type="EMBL" id="MBM6820851.1"/>
    </source>
</evidence>
<keyword evidence="8" id="KW-1185">Reference proteome</keyword>
<keyword evidence="4 6" id="KW-1133">Transmembrane helix</keyword>
<evidence type="ECO:0000256" key="3">
    <source>
        <dbReference type="ARBA" id="ARBA00022692"/>
    </source>
</evidence>
<keyword evidence="3 6" id="KW-0812">Transmembrane</keyword>
<feature type="transmembrane region" description="Helical" evidence="6">
    <location>
        <begin position="272"/>
        <end position="298"/>
    </location>
</feature>
<evidence type="ECO:0000256" key="5">
    <source>
        <dbReference type="ARBA" id="ARBA00023136"/>
    </source>
</evidence>
<dbReference type="Proteomes" id="UP000767334">
    <property type="component" value="Unassembled WGS sequence"/>
</dbReference>
<dbReference type="EMBL" id="JACJLL010000182">
    <property type="protein sequence ID" value="MBM6820851.1"/>
    <property type="molecule type" value="Genomic_DNA"/>
</dbReference>
<protein>
    <submittedName>
        <fullName evidence="7">Cytosine permease</fullName>
    </submittedName>
</protein>
<dbReference type="InterPro" id="IPR001248">
    <property type="entry name" value="Pur-cyt_permease"/>
</dbReference>
<feature type="transmembrane region" description="Helical" evidence="6">
    <location>
        <begin position="348"/>
        <end position="366"/>
    </location>
</feature>
<feature type="transmembrane region" description="Helical" evidence="6">
    <location>
        <begin position="406"/>
        <end position="424"/>
    </location>
</feature>
<feature type="transmembrane region" description="Helical" evidence="6">
    <location>
        <begin position="65"/>
        <end position="86"/>
    </location>
</feature>
<keyword evidence="5 6" id="KW-0472">Membrane</keyword>
<feature type="transmembrane region" description="Helical" evidence="6">
    <location>
        <begin position="107"/>
        <end position="124"/>
    </location>
</feature>
<feature type="transmembrane region" description="Helical" evidence="6">
    <location>
        <begin position="168"/>
        <end position="189"/>
    </location>
</feature>
<evidence type="ECO:0000256" key="1">
    <source>
        <dbReference type="ARBA" id="ARBA00004141"/>
    </source>
</evidence>
<evidence type="ECO:0000313" key="8">
    <source>
        <dbReference type="Proteomes" id="UP000767334"/>
    </source>
</evidence>
<dbReference type="CDD" id="cd11484">
    <property type="entry name" value="SLC-NCS1sbd_CobB-like"/>
    <property type="match status" value="1"/>
</dbReference>
<dbReference type="PANTHER" id="PTHR30569">
    <property type="entry name" value="CYTOSINE TRANSPORTER CODB"/>
    <property type="match status" value="1"/>
</dbReference>
<comment type="subcellular location">
    <subcellularLocation>
        <location evidence="1">Membrane</location>
        <topology evidence="1">Multi-pass membrane protein</topology>
    </subcellularLocation>
</comment>
<dbReference type="InterPro" id="IPR030191">
    <property type="entry name" value="CodB"/>
</dbReference>
<gene>
    <name evidence="7" type="ORF">H6A19_16160</name>
</gene>
<reference evidence="7 8" key="1">
    <citation type="journal article" date="2021" name="Sci. Rep.">
        <title>The distribution of antibiotic resistance genes in chicken gut microbiota commensals.</title>
        <authorList>
            <person name="Juricova H."/>
            <person name="Matiasovicova J."/>
            <person name="Kubasova T."/>
            <person name="Cejkova D."/>
            <person name="Rychlik I."/>
        </authorList>
    </citation>
    <scope>NUCLEOTIDE SEQUENCE [LARGE SCALE GENOMIC DNA]</scope>
    <source>
        <strain evidence="7 8">An435</strain>
    </source>
</reference>
<dbReference type="Pfam" id="PF02133">
    <property type="entry name" value="Transp_cyt_pur"/>
    <property type="match status" value="1"/>
</dbReference>
<evidence type="ECO:0000256" key="4">
    <source>
        <dbReference type="ARBA" id="ARBA00022989"/>
    </source>
</evidence>
<name>A0ABS2FKN2_9CLOT</name>
<evidence type="ECO:0000256" key="2">
    <source>
        <dbReference type="ARBA" id="ARBA00008974"/>
    </source>
</evidence>
<feature type="transmembrane region" description="Helical" evidence="6">
    <location>
        <begin position="241"/>
        <end position="266"/>
    </location>
</feature>